<sequence length="146" mass="16913">MHELRTTVDIQAPPNQVWTILTDFAAYPEWNPFIREVRGEPIAGRSLNISVFCGPKAQRRNFWPRVLTSEAPRELRWQGRLLMSGLLNGEHRFKLVPRSDGTTRLVHSECFTGVLVPFFRARLEREARPGFEAMNAALKSRAERRR</sequence>
<dbReference type="RefSeq" id="WP_172201594.1">
    <property type="nucleotide sequence ID" value="NZ_CP071060.1"/>
</dbReference>
<dbReference type="Proteomes" id="UP000663570">
    <property type="component" value="Chromosome"/>
</dbReference>
<dbReference type="CDD" id="cd07822">
    <property type="entry name" value="SRPBCC_4"/>
    <property type="match status" value="1"/>
</dbReference>
<proteinExistence type="predicted"/>
<dbReference type="InterPro" id="IPR019587">
    <property type="entry name" value="Polyketide_cyclase/dehydratase"/>
</dbReference>
<keyword evidence="2" id="KW-1185">Reference proteome</keyword>
<name>A0ABX7M9K4_9RHOO</name>
<dbReference type="Gene3D" id="3.30.530.20">
    <property type="match status" value="1"/>
</dbReference>
<reference evidence="1 2" key="1">
    <citation type="submission" date="2021-02" db="EMBL/GenBank/DDBJ databases">
        <title>Niveibacterium changnyeongensis HC41.</title>
        <authorList>
            <person name="Kang M."/>
        </authorList>
    </citation>
    <scope>NUCLEOTIDE SEQUENCE [LARGE SCALE GENOMIC DNA]</scope>
    <source>
        <strain evidence="1 2">HC41</strain>
    </source>
</reference>
<evidence type="ECO:0000313" key="2">
    <source>
        <dbReference type="Proteomes" id="UP000663570"/>
    </source>
</evidence>
<dbReference type="SUPFAM" id="SSF55961">
    <property type="entry name" value="Bet v1-like"/>
    <property type="match status" value="1"/>
</dbReference>
<protein>
    <submittedName>
        <fullName evidence="1">SRPBCC domain-containing protein</fullName>
    </submittedName>
</protein>
<dbReference type="PANTHER" id="PTHR36166">
    <property type="entry name" value="CHROMOSOME 9, WHOLE GENOME SHOTGUN SEQUENCE"/>
    <property type="match status" value="1"/>
</dbReference>
<evidence type="ECO:0000313" key="1">
    <source>
        <dbReference type="EMBL" id="QSI77344.1"/>
    </source>
</evidence>
<dbReference type="EMBL" id="CP071060">
    <property type="protein sequence ID" value="QSI77344.1"/>
    <property type="molecule type" value="Genomic_DNA"/>
</dbReference>
<dbReference type="PANTHER" id="PTHR36166:SF1">
    <property type="entry name" value="SRPBCC DOMAIN-CONTAINING PROTEIN"/>
    <property type="match status" value="1"/>
</dbReference>
<accession>A0ABX7M9K4</accession>
<dbReference type="Pfam" id="PF10604">
    <property type="entry name" value="Polyketide_cyc2"/>
    <property type="match status" value="1"/>
</dbReference>
<gene>
    <name evidence="1" type="ORF">JY500_01435</name>
</gene>
<organism evidence="1 2">
    <name type="scientific">Niveibacterium microcysteis</name>
    <dbReference type="NCBI Taxonomy" id="2811415"/>
    <lineage>
        <taxon>Bacteria</taxon>
        <taxon>Pseudomonadati</taxon>
        <taxon>Pseudomonadota</taxon>
        <taxon>Betaproteobacteria</taxon>
        <taxon>Rhodocyclales</taxon>
        <taxon>Rhodocyclaceae</taxon>
        <taxon>Niveibacterium</taxon>
    </lineage>
</organism>
<dbReference type="InterPro" id="IPR023393">
    <property type="entry name" value="START-like_dom_sf"/>
</dbReference>